<dbReference type="InterPro" id="IPR011250">
    <property type="entry name" value="OMP/PagP_B-barrel"/>
</dbReference>
<gene>
    <name evidence="4" type="ORF">FPZ08_06005</name>
</gene>
<dbReference type="AlphaFoldDB" id="A0A5B8LQV6"/>
<keyword evidence="2" id="KW-0472">Membrane</keyword>
<dbReference type="KEGG" id="dea:FPZ08_06005"/>
<evidence type="ECO:0000313" key="5">
    <source>
        <dbReference type="Proteomes" id="UP000315364"/>
    </source>
</evidence>
<name>A0A5B8LQV6_9HYPH</name>
<dbReference type="EMBL" id="CP042304">
    <property type="protein sequence ID" value="QDZ10341.1"/>
    <property type="molecule type" value="Genomic_DNA"/>
</dbReference>
<keyword evidence="5" id="KW-1185">Reference proteome</keyword>
<keyword evidence="1" id="KW-0732">Signal</keyword>
<dbReference type="Pfam" id="PF13505">
    <property type="entry name" value="OMP_b-brl"/>
    <property type="match status" value="1"/>
</dbReference>
<proteinExistence type="predicted"/>
<feature type="transmembrane region" description="Helical" evidence="2">
    <location>
        <begin position="95"/>
        <end position="115"/>
    </location>
</feature>
<dbReference type="Proteomes" id="UP000315364">
    <property type="component" value="Chromosome"/>
</dbReference>
<dbReference type="OrthoDB" id="7960449at2"/>
<dbReference type="InterPro" id="IPR027385">
    <property type="entry name" value="Beta-barrel_OMP"/>
</dbReference>
<organism evidence="4 5">
    <name type="scientific">Devosia ginsengisoli</name>
    <dbReference type="NCBI Taxonomy" id="400770"/>
    <lineage>
        <taxon>Bacteria</taxon>
        <taxon>Pseudomonadati</taxon>
        <taxon>Pseudomonadota</taxon>
        <taxon>Alphaproteobacteria</taxon>
        <taxon>Hyphomicrobiales</taxon>
        <taxon>Devosiaceae</taxon>
        <taxon>Devosia</taxon>
    </lineage>
</organism>
<keyword evidence="2" id="KW-0812">Transmembrane</keyword>
<evidence type="ECO:0000256" key="1">
    <source>
        <dbReference type="ARBA" id="ARBA00022729"/>
    </source>
</evidence>
<evidence type="ECO:0000259" key="3">
    <source>
        <dbReference type="Pfam" id="PF13505"/>
    </source>
</evidence>
<reference evidence="4 5" key="1">
    <citation type="submission" date="2019-07" db="EMBL/GenBank/DDBJ databases">
        <title>Full genome sequence of Devosia sp. Gsoil 520.</title>
        <authorList>
            <person name="Im W.-T."/>
        </authorList>
    </citation>
    <scope>NUCLEOTIDE SEQUENCE [LARGE SCALE GENOMIC DNA]</scope>
    <source>
        <strain evidence="4 5">Gsoil 520</strain>
    </source>
</reference>
<sequence>MNRCLSARSRRLVRQTVTDRQRDGAALFWPSEGRVFAGKPEQNRCCWLFPKPGIIGSHSGKSPHDPRRNRHDSAAFIKSNGPVARRTAMSLFNKMALAALATTIPMGTAFAADLITVPTSTPVEMPIYEEPGFDWSGFYAGVYGGAQNGSDSGTQYGLGVQAGVNAQFDFYLLGAEVAVHGLTGGDAVGETTYGQILGRAGLVVSDDVLVYAAGGYGIDLGPPDEQDLLLGGGVELAVTDSITVEAQYLHGFPLNDGTNSKNQFTVGANFHF</sequence>
<dbReference type="SUPFAM" id="SSF56925">
    <property type="entry name" value="OMPA-like"/>
    <property type="match status" value="1"/>
</dbReference>
<evidence type="ECO:0000256" key="2">
    <source>
        <dbReference type="SAM" id="Phobius"/>
    </source>
</evidence>
<keyword evidence="2" id="KW-1133">Transmembrane helix</keyword>
<feature type="domain" description="Outer membrane protein beta-barrel" evidence="3">
    <location>
        <begin position="134"/>
        <end position="272"/>
    </location>
</feature>
<accession>A0A5B8LQV6</accession>
<evidence type="ECO:0000313" key="4">
    <source>
        <dbReference type="EMBL" id="QDZ10341.1"/>
    </source>
</evidence>
<protein>
    <submittedName>
        <fullName evidence="4">Porin family protein</fullName>
    </submittedName>
</protein>